<keyword evidence="1" id="KW-1133">Transmembrane helix</keyword>
<feature type="transmembrane region" description="Helical" evidence="1">
    <location>
        <begin position="12"/>
        <end position="33"/>
    </location>
</feature>
<dbReference type="Pfam" id="PF15980">
    <property type="entry name" value="ComGF"/>
    <property type="match status" value="1"/>
</dbReference>
<reference evidence="2 3" key="1">
    <citation type="journal article" date="2015" name="Genome Announc.">
        <title>Expanding the biotechnology potential of lactobacilli through comparative genomics of 213 strains and associated genera.</title>
        <authorList>
            <person name="Sun Z."/>
            <person name="Harris H.M."/>
            <person name="McCann A."/>
            <person name="Guo C."/>
            <person name="Argimon S."/>
            <person name="Zhang W."/>
            <person name="Yang X."/>
            <person name="Jeffery I.B."/>
            <person name="Cooney J.C."/>
            <person name="Kagawa T.F."/>
            <person name="Liu W."/>
            <person name="Song Y."/>
            <person name="Salvetti E."/>
            <person name="Wrobel A."/>
            <person name="Rasinkangas P."/>
            <person name="Parkhill J."/>
            <person name="Rea M.C."/>
            <person name="O'Sullivan O."/>
            <person name="Ritari J."/>
            <person name="Douillard F.P."/>
            <person name="Paul Ross R."/>
            <person name="Yang R."/>
            <person name="Briner A.E."/>
            <person name="Felis G.E."/>
            <person name="de Vos W.M."/>
            <person name="Barrangou R."/>
            <person name="Klaenhammer T.R."/>
            <person name="Caufield P.W."/>
            <person name="Cui Y."/>
            <person name="Zhang H."/>
            <person name="O'Toole P.W."/>
        </authorList>
    </citation>
    <scope>NUCLEOTIDE SEQUENCE [LARGE SCALE GENOMIC DNA]</scope>
    <source>
        <strain evidence="2 3">DSM 16982</strain>
    </source>
</reference>
<dbReference type="InterPro" id="IPR016977">
    <property type="entry name" value="ComGF"/>
</dbReference>
<protein>
    <recommendedName>
        <fullName evidence="4">Competence protein ComGF</fullName>
    </recommendedName>
</protein>
<dbReference type="EMBL" id="AZFV01000007">
    <property type="protein sequence ID" value="KRM17729.1"/>
    <property type="molecule type" value="Genomic_DNA"/>
</dbReference>
<evidence type="ECO:0008006" key="4">
    <source>
        <dbReference type="Google" id="ProtNLM"/>
    </source>
</evidence>
<proteinExistence type="predicted"/>
<accession>A0A0R1WJ37</accession>
<organism evidence="2 3">
    <name type="scientific">Companilactobacillus nantensis DSM 16982</name>
    <dbReference type="NCBI Taxonomy" id="1423774"/>
    <lineage>
        <taxon>Bacteria</taxon>
        <taxon>Bacillati</taxon>
        <taxon>Bacillota</taxon>
        <taxon>Bacilli</taxon>
        <taxon>Lactobacillales</taxon>
        <taxon>Lactobacillaceae</taxon>
        <taxon>Companilactobacillus</taxon>
    </lineage>
</organism>
<keyword evidence="3" id="KW-1185">Reference proteome</keyword>
<gene>
    <name evidence="2" type="ORF">FD31_GL002490</name>
</gene>
<keyword evidence="1" id="KW-0812">Transmembrane</keyword>
<dbReference type="PATRIC" id="fig|1423774.3.peg.2587"/>
<name>A0A0R1WJ37_9LACO</name>
<comment type="caution">
    <text evidence="2">The sequence shown here is derived from an EMBL/GenBank/DDBJ whole genome shotgun (WGS) entry which is preliminary data.</text>
</comment>
<evidence type="ECO:0000313" key="2">
    <source>
        <dbReference type="EMBL" id="KRM17729.1"/>
    </source>
</evidence>
<evidence type="ECO:0000313" key="3">
    <source>
        <dbReference type="Proteomes" id="UP000051302"/>
    </source>
</evidence>
<keyword evidence="1" id="KW-0472">Membrane</keyword>
<sequence length="147" mass="17094">MDMFIKLKNKHRGFILYETVVALMITIMTLGILQQSLQILHSVQKTSFRDQVRWHITQEKLQDLLGPRKLKSVLDDKVYYFDDENKTMVLENYQSQMLRITTATEGGHLPVMTNIQKINIEKIENLVIITTENKAGQKSQMCIINDP</sequence>
<dbReference type="STRING" id="1423774.FD31_GL002490"/>
<dbReference type="AlphaFoldDB" id="A0A0R1WJ37"/>
<dbReference type="Proteomes" id="UP000051302">
    <property type="component" value="Unassembled WGS sequence"/>
</dbReference>
<evidence type="ECO:0000256" key="1">
    <source>
        <dbReference type="SAM" id="Phobius"/>
    </source>
</evidence>